<reference evidence="1" key="1">
    <citation type="submission" date="2023-01" db="EMBL/GenBank/DDBJ databases">
        <title>Human gut microbiome strain richness.</title>
        <authorList>
            <person name="Chen-Liaw A."/>
        </authorList>
    </citation>
    <scope>NUCLEOTIDE SEQUENCE</scope>
    <source>
        <strain evidence="1">B1_m1001713B170214d0_201011</strain>
    </source>
</reference>
<protein>
    <submittedName>
        <fullName evidence="1">Uncharacterized protein</fullName>
    </submittedName>
</protein>
<name>A0AAW6B035_CLOSY</name>
<organism evidence="1 2">
    <name type="scientific">Clostridium symbiosum</name>
    <name type="common">Bacteroides symbiosus</name>
    <dbReference type="NCBI Taxonomy" id="1512"/>
    <lineage>
        <taxon>Bacteria</taxon>
        <taxon>Bacillati</taxon>
        <taxon>Bacillota</taxon>
        <taxon>Clostridia</taxon>
        <taxon>Lachnospirales</taxon>
        <taxon>Lachnospiraceae</taxon>
        <taxon>Otoolea</taxon>
    </lineage>
</organism>
<dbReference type="RefSeq" id="WP_003497115.1">
    <property type="nucleotide sequence ID" value="NZ_JADNHH010000018.1"/>
</dbReference>
<gene>
    <name evidence="1" type="ORF">PM006_15780</name>
</gene>
<proteinExistence type="predicted"/>
<accession>A0AAW6B035</accession>
<dbReference type="AlphaFoldDB" id="A0AAW6B035"/>
<evidence type="ECO:0000313" key="2">
    <source>
        <dbReference type="Proteomes" id="UP001300871"/>
    </source>
</evidence>
<evidence type="ECO:0000313" key="1">
    <source>
        <dbReference type="EMBL" id="MDB2001664.1"/>
    </source>
</evidence>
<dbReference type="Proteomes" id="UP001300871">
    <property type="component" value="Unassembled WGS sequence"/>
</dbReference>
<comment type="caution">
    <text evidence="1">The sequence shown here is derived from an EMBL/GenBank/DDBJ whole genome shotgun (WGS) entry which is preliminary data.</text>
</comment>
<dbReference type="EMBL" id="JAQLGM010000045">
    <property type="protein sequence ID" value="MDB2001664.1"/>
    <property type="molecule type" value="Genomic_DNA"/>
</dbReference>
<sequence length="65" mass="7274">MKLFVNGKEAVAGMKVQTFRGEEAILLDWYEPGTRSGGNGGRVYLKINDTKMEYFPSIINGKFAE</sequence>